<dbReference type="Proteomes" id="UP001153954">
    <property type="component" value="Unassembled WGS sequence"/>
</dbReference>
<comment type="caution">
    <text evidence="2">The sequence shown here is derived from an EMBL/GenBank/DDBJ whole genome shotgun (WGS) entry which is preliminary data.</text>
</comment>
<feature type="compositionally biased region" description="Basic residues" evidence="1">
    <location>
        <begin position="1"/>
        <end position="12"/>
    </location>
</feature>
<proteinExistence type="predicted"/>
<evidence type="ECO:0000256" key="1">
    <source>
        <dbReference type="SAM" id="MobiDB-lite"/>
    </source>
</evidence>
<name>A0AAU9TSG9_EUPED</name>
<protein>
    <submittedName>
        <fullName evidence="2">Uncharacterized protein</fullName>
    </submittedName>
</protein>
<dbReference type="AlphaFoldDB" id="A0AAU9TSG9"/>
<sequence length="125" mass="14770">MVNLVKTRKQHQSFKITPDEKHDDHSENFYSLNNSSEEYLKVLKGAHEYHGFNPKAILKEMIRRKSFLDIKRPEIKWDLTNREEEFRVKNDSEPENILSSNEPLTKDIRSFWCLCSSIATTISVK</sequence>
<dbReference type="EMBL" id="CAKOGL010000007">
    <property type="protein sequence ID" value="CAH2088833.1"/>
    <property type="molecule type" value="Genomic_DNA"/>
</dbReference>
<evidence type="ECO:0000313" key="2">
    <source>
        <dbReference type="EMBL" id="CAH2088833.1"/>
    </source>
</evidence>
<evidence type="ECO:0000313" key="3">
    <source>
        <dbReference type="Proteomes" id="UP001153954"/>
    </source>
</evidence>
<feature type="compositionally biased region" description="Basic and acidic residues" evidence="1">
    <location>
        <begin position="17"/>
        <end position="26"/>
    </location>
</feature>
<keyword evidence="3" id="KW-1185">Reference proteome</keyword>
<reference evidence="2" key="1">
    <citation type="submission" date="2022-03" db="EMBL/GenBank/DDBJ databases">
        <authorList>
            <person name="Tunstrom K."/>
        </authorList>
    </citation>
    <scope>NUCLEOTIDE SEQUENCE</scope>
</reference>
<organism evidence="2 3">
    <name type="scientific">Euphydryas editha</name>
    <name type="common">Edith's checkerspot</name>
    <dbReference type="NCBI Taxonomy" id="104508"/>
    <lineage>
        <taxon>Eukaryota</taxon>
        <taxon>Metazoa</taxon>
        <taxon>Ecdysozoa</taxon>
        <taxon>Arthropoda</taxon>
        <taxon>Hexapoda</taxon>
        <taxon>Insecta</taxon>
        <taxon>Pterygota</taxon>
        <taxon>Neoptera</taxon>
        <taxon>Endopterygota</taxon>
        <taxon>Lepidoptera</taxon>
        <taxon>Glossata</taxon>
        <taxon>Ditrysia</taxon>
        <taxon>Papilionoidea</taxon>
        <taxon>Nymphalidae</taxon>
        <taxon>Nymphalinae</taxon>
        <taxon>Euphydryas</taxon>
    </lineage>
</organism>
<gene>
    <name evidence="2" type="ORF">EEDITHA_LOCUS4957</name>
</gene>
<accession>A0AAU9TSG9</accession>
<feature type="region of interest" description="Disordered" evidence="1">
    <location>
        <begin position="1"/>
        <end position="26"/>
    </location>
</feature>